<feature type="compositionally biased region" description="Low complexity" evidence="1">
    <location>
        <begin position="295"/>
        <end position="311"/>
    </location>
</feature>
<name>U7QEC9_9CYAN</name>
<evidence type="ECO:0000313" key="3">
    <source>
        <dbReference type="Proteomes" id="UP000017127"/>
    </source>
</evidence>
<dbReference type="AlphaFoldDB" id="U7QEC9"/>
<protein>
    <submittedName>
        <fullName evidence="2">Caspase domain protein</fullName>
    </submittedName>
</protein>
<evidence type="ECO:0000256" key="1">
    <source>
        <dbReference type="SAM" id="MobiDB-lite"/>
    </source>
</evidence>
<feature type="compositionally biased region" description="Polar residues" evidence="1">
    <location>
        <begin position="312"/>
        <end position="335"/>
    </location>
</feature>
<dbReference type="PATRIC" id="fig|1348334.3.peg.3673"/>
<accession>U7QEC9</accession>
<dbReference type="EMBL" id="AUZM01000039">
    <property type="protein sequence ID" value="ERT06284.1"/>
    <property type="molecule type" value="Genomic_DNA"/>
</dbReference>
<dbReference type="SUPFAM" id="SSF52129">
    <property type="entry name" value="Caspase-like"/>
    <property type="match status" value="1"/>
</dbReference>
<organism evidence="2 3">
    <name type="scientific">Lyngbya aestuarii BL J</name>
    <dbReference type="NCBI Taxonomy" id="1348334"/>
    <lineage>
        <taxon>Bacteria</taxon>
        <taxon>Bacillati</taxon>
        <taxon>Cyanobacteriota</taxon>
        <taxon>Cyanophyceae</taxon>
        <taxon>Oscillatoriophycideae</taxon>
        <taxon>Oscillatoriales</taxon>
        <taxon>Microcoleaceae</taxon>
        <taxon>Lyngbya</taxon>
    </lineage>
</organism>
<dbReference type="RefSeq" id="WP_023067507.1">
    <property type="nucleotide sequence ID" value="NZ_AUZM01000039.1"/>
</dbReference>
<dbReference type="Proteomes" id="UP000017127">
    <property type="component" value="Unassembled WGS sequence"/>
</dbReference>
<dbReference type="OrthoDB" id="581349at2"/>
<evidence type="ECO:0000313" key="2">
    <source>
        <dbReference type="EMBL" id="ERT06284.1"/>
    </source>
</evidence>
<proteinExistence type="predicted"/>
<reference evidence="2 3" key="1">
    <citation type="journal article" date="2013" name="Front. Microbiol.">
        <title>Comparative genomic analyses of the cyanobacterium, Lyngbya aestuarii BL J, a powerful hydrogen producer.</title>
        <authorList>
            <person name="Kothari A."/>
            <person name="Vaughn M."/>
            <person name="Garcia-Pichel F."/>
        </authorList>
    </citation>
    <scope>NUCLEOTIDE SEQUENCE [LARGE SCALE GENOMIC DNA]</scope>
    <source>
        <strain evidence="2 3">BL J</strain>
    </source>
</reference>
<feature type="region of interest" description="Disordered" evidence="1">
    <location>
        <begin position="383"/>
        <end position="413"/>
    </location>
</feature>
<gene>
    <name evidence="2" type="ORF">M595_3796</name>
</gene>
<feature type="compositionally biased region" description="Polar residues" evidence="1">
    <location>
        <begin position="257"/>
        <end position="284"/>
    </location>
</feature>
<dbReference type="InterPro" id="IPR029030">
    <property type="entry name" value="Caspase-like_dom_sf"/>
</dbReference>
<feature type="region of interest" description="Disordered" evidence="1">
    <location>
        <begin position="255"/>
        <end position="335"/>
    </location>
</feature>
<dbReference type="Gene3D" id="3.40.50.1460">
    <property type="match status" value="1"/>
</dbReference>
<comment type="caution">
    <text evidence="2">The sequence shown here is derived from an EMBL/GenBank/DDBJ whole genome shotgun (WGS) entry which is preliminary data.</text>
</comment>
<sequence>MKHHACITIGINQYQYLQPLSYAQRDAEALQSFLVERGGFSPDKSLLMSDTSSEVWGIPTYPNRENLKDWIEAMCKEQLRSGDRLWFFFSGYGLTHEGQDYLLPIDGNPADIEATGIPLKFLFENLQEAPTSELLVLLDINRSQGARAGNTVGAATMELANQMAIPTLLSCQPDQVSRETSALRHGFFTAAILEGLNSGQCKTIQNLCHFLSDYLPQLTDQHLRPKQNPVFILNPVGKIDQTLLPEQLPATAAMASPNGNNWVNSSLEHKNNGVSPKTTDNQVNIPLKLGKNHSKQTPQKSSNQKSSNQKTHQPSNQTQSQIDSPAQQNSTKETMSDRSFLQQLVLWSGATALLLLFGVFYTNRSIFLGQNTTERVSTAPLELVEDSSTSTSGSEPNSSSTATNNETTQTPQVNSEVLLERSKASLQSASASSFSNAIAMASQIPQQDPLYPTAQENIERWSQTILDIAEGRAKAENFSDALAAAKLIPQSSRPIYEQAQQRIQKWEQRQQEIEKSFAPVKAAQAGIKPGQASSYNNGVTQLRKIQSDEISYPQAQQLIAQWSAEILKIAQSRAQKKQFESAIQAAKLVPVETSSYDAAQKAIANWQTQLKANQNDNNN</sequence>
<keyword evidence="3" id="KW-1185">Reference proteome</keyword>
<feature type="compositionally biased region" description="Low complexity" evidence="1">
    <location>
        <begin position="387"/>
        <end position="412"/>
    </location>
</feature>